<feature type="non-terminal residue" evidence="1">
    <location>
        <position position="1"/>
    </location>
</feature>
<organism evidence="1 2">
    <name type="scientific">Drosophila busckii</name>
    <name type="common">Fruit fly</name>
    <dbReference type="NCBI Taxonomy" id="30019"/>
    <lineage>
        <taxon>Eukaryota</taxon>
        <taxon>Metazoa</taxon>
        <taxon>Ecdysozoa</taxon>
        <taxon>Arthropoda</taxon>
        <taxon>Hexapoda</taxon>
        <taxon>Insecta</taxon>
        <taxon>Pterygota</taxon>
        <taxon>Neoptera</taxon>
        <taxon>Endopterygota</taxon>
        <taxon>Diptera</taxon>
        <taxon>Brachycera</taxon>
        <taxon>Muscomorpha</taxon>
        <taxon>Ephydroidea</taxon>
        <taxon>Drosophilidae</taxon>
        <taxon>Drosophila</taxon>
    </lineage>
</organism>
<accession>A0A0M5J1V8</accession>
<dbReference type="AlphaFoldDB" id="A0A0M5J1V8"/>
<dbReference type="EMBL" id="CP012523">
    <property type="protein sequence ID" value="ALC39906.1"/>
    <property type="molecule type" value="Genomic_DNA"/>
</dbReference>
<name>A0A0M5J1V8_DROBS</name>
<dbReference type="Proteomes" id="UP000494163">
    <property type="component" value="Chromosome 2L"/>
</dbReference>
<keyword evidence="2" id="KW-1185">Reference proteome</keyword>
<reference evidence="1 2" key="1">
    <citation type="submission" date="2015-08" db="EMBL/GenBank/DDBJ databases">
        <title>Ancestral chromatin configuration constrains chromatin evolution on differentiating sex chromosomes in Drosophila.</title>
        <authorList>
            <person name="Zhou Q."/>
            <person name="Bachtrog D."/>
        </authorList>
    </citation>
    <scope>NUCLEOTIDE SEQUENCE [LARGE SCALE GENOMIC DNA]</scope>
    <source>
        <tissue evidence="1">Whole larvae</tissue>
    </source>
</reference>
<protein>
    <submittedName>
        <fullName evidence="1">CG34167</fullName>
    </submittedName>
</protein>
<proteinExistence type="predicted"/>
<sequence>PSALVGASALIGATASGLGAPEISGHGNVSTMGFIGTEQPPRLKLVSFTWQGSQGPHGVGMKSLPVKRTVDNGGLLQAKCPKGCCGASCLPCCGGACGPCGGSGGGSCCGNCCCGPPPCGAISYQLTSGPCGPVVPCMKCFGCCQCNCCPPFYFVPNKCACCWEWGCFGPFY</sequence>
<evidence type="ECO:0000313" key="1">
    <source>
        <dbReference type="EMBL" id="ALC39906.1"/>
    </source>
</evidence>
<dbReference type="STRING" id="30019.A0A0M5J1V8"/>
<evidence type="ECO:0000313" key="2">
    <source>
        <dbReference type="Proteomes" id="UP000494163"/>
    </source>
</evidence>
<gene>
    <name evidence="1" type="ORF">Dbus_chr2Lg1991</name>
</gene>